<accession>A0ABU0DXQ3</accession>
<evidence type="ECO:0000256" key="1">
    <source>
        <dbReference type="ARBA" id="ARBA00005721"/>
    </source>
</evidence>
<name>A0ABU0DXQ3_9FIRM</name>
<dbReference type="PANTHER" id="PTHR34297:SF3">
    <property type="entry name" value="ALKALINE SHOCK PROTEIN 23"/>
    <property type="match status" value="1"/>
</dbReference>
<sequence>MAKAKETEVNKSLTYDDQVIKKIVGLATAEVDGIQPLNSSFMENVTDKITGADENTVGIDAEVGQKQVALDLNVVCRYGVDVAKAFDEVVKKATEAVKKMTGLDVIELNMHVENILGEDEFNERYKKEKE</sequence>
<comment type="similarity">
    <text evidence="1">Belongs to the asp23 family.</text>
</comment>
<evidence type="ECO:0000313" key="2">
    <source>
        <dbReference type="EMBL" id="MDQ0359407.1"/>
    </source>
</evidence>
<dbReference type="RefSeq" id="WP_307404491.1">
    <property type="nucleotide sequence ID" value="NZ_JAUSUR010000001.1"/>
</dbReference>
<gene>
    <name evidence="2" type="ORF">J2S15_000138</name>
</gene>
<dbReference type="Pfam" id="PF03780">
    <property type="entry name" value="Asp23"/>
    <property type="match status" value="1"/>
</dbReference>
<dbReference type="PANTHER" id="PTHR34297">
    <property type="entry name" value="HYPOTHETICAL CYTOSOLIC PROTEIN-RELATED"/>
    <property type="match status" value="1"/>
</dbReference>
<protein>
    <submittedName>
        <fullName evidence="2">Alkaline shock family protein YloU</fullName>
    </submittedName>
</protein>
<dbReference type="EMBL" id="JAUSUR010000001">
    <property type="protein sequence ID" value="MDQ0359407.1"/>
    <property type="molecule type" value="Genomic_DNA"/>
</dbReference>
<organism evidence="2 3">
    <name type="scientific">Breznakia pachnodae</name>
    <dbReference type="NCBI Taxonomy" id="265178"/>
    <lineage>
        <taxon>Bacteria</taxon>
        <taxon>Bacillati</taxon>
        <taxon>Bacillota</taxon>
        <taxon>Erysipelotrichia</taxon>
        <taxon>Erysipelotrichales</taxon>
        <taxon>Erysipelotrichaceae</taxon>
        <taxon>Breznakia</taxon>
    </lineage>
</organism>
<dbReference type="Proteomes" id="UP001230220">
    <property type="component" value="Unassembled WGS sequence"/>
</dbReference>
<keyword evidence="3" id="KW-1185">Reference proteome</keyword>
<evidence type="ECO:0000313" key="3">
    <source>
        <dbReference type="Proteomes" id="UP001230220"/>
    </source>
</evidence>
<dbReference type="InterPro" id="IPR005531">
    <property type="entry name" value="Asp23"/>
</dbReference>
<proteinExistence type="inferred from homology"/>
<reference evidence="2 3" key="1">
    <citation type="submission" date="2023-07" db="EMBL/GenBank/DDBJ databases">
        <title>Genomic Encyclopedia of Type Strains, Phase IV (KMG-IV): sequencing the most valuable type-strain genomes for metagenomic binning, comparative biology and taxonomic classification.</title>
        <authorList>
            <person name="Goeker M."/>
        </authorList>
    </citation>
    <scope>NUCLEOTIDE SEQUENCE [LARGE SCALE GENOMIC DNA]</scope>
    <source>
        <strain evidence="2 3">DSM 16784</strain>
    </source>
</reference>
<comment type="caution">
    <text evidence="2">The sequence shown here is derived from an EMBL/GenBank/DDBJ whole genome shotgun (WGS) entry which is preliminary data.</text>
</comment>